<evidence type="ECO:0000256" key="9">
    <source>
        <dbReference type="RuleBase" id="RU362103"/>
    </source>
</evidence>
<evidence type="ECO:0000256" key="1">
    <source>
        <dbReference type="ARBA" id="ARBA00008780"/>
    </source>
</evidence>
<dbReference type="GO" id="GO:0005783">
    <property type="term" value="C:endoplasmic reticulum"/>
    <property type="evidence" value="ECO:0007669"/>
    <property type="project" value="TreeGrafter"/>
</dbReference>
<keyword evidence="4 8" id="KW-0378">Hydrolase</keyword>
<evidence type="ECO:0000256" key="6">
    <source>
        <dbReference type="ARBA" id="ARBA00023098"/>
    </source>
</evidence>
<dbReference type="SUPFAM" id="SSF52151">
    <property type="entry name" value="FabD/lysophospholipase-like"/>
    <property type="match status" value="1"/>
</dbReference>
<protein>
    <recommendedName>
        <fullName evidence="2 9">Lysophospholipase</fullName>
        <ecNumber evidence="2 9">3.1.1.5</ecNumber>
    </recommendedName>
</protein>
<feature type="domain" description="PLA2c" evidence="10">
    <location>
        <begin position="34"/>
        <end position="582"/>
    </location>
</feature>
<keyword evidence="7" id="KW-0325">Glycoprotein</keyword>
<dbReference type="PANTHER" id="PTHR10728">
    <property type="entry name" value="CYTOSOLIC PHOSPHOLIPASE A2"/>
    <property type="match status" value="1"/>
</dbReference>
<evidence type="ECO:0000256" key="8">
    <source>
        <dbReference type="PROSITE-ProRule" id="PRU00555"/>
    </source>
</evidence>
<dbReference type="Pfam" id="PF01735">
    <property type="entry name" value="PLA2_B"/>
    <property type="match status" value="1"/>
</dbReference>
<dbReference type="InterPro" id="IPR002642">
    <property type="entry name" value="LysoPLipase_cat_dom"/>
</dbReference>
<reference evidence="11 12" key="1">
    <citation type="journal article" date="2016" name="Proc. Natl. Acad. Sci. U.S.A.">
        <title>Comparative genomics of biotechnologically important yeasts.</title>
        <authorList>
            <person name="Riley R."/>
            <person name="Haridas S."/>
            <person name="Wolfe K.H."/>
            <person name="Lopes M.R."/>
            <person name="Hittinger C.T."/>
            <person name="Goeker M."/>
            <person name="Salamov A.A."/>
            <person name="Wisecaver J.H."/>
            <person name="Long T.M."/>
            <person name="Calvey C.H."/>
            <person name="Aerts A.L."/>
            <person name="Barry K.W."/>
            <person name="Choi C."/>
            <person name="Clum A."/>
            <person name="Coughlan A.Y."/>
            <person name="Deshpande S."/>
            <person name="Douglass A.P."/>
            <person name="Hanson S.J."/>
            <person name="Klenk H.-P."/>
            <person name="LaButti K.M."/>
            <person name="Lapidus A."/>
            <person name="Lindquist E.A."/>
            <person name="Lipzen A.M."/>
            <person name="Meier-Kolthoff J.P."/>
            <person name="Ohm R.A."/>
            <person name="Otillar R.P."/>
            <person name="Pangilinan J.L."/>
            <person name="Peng Y."/>
            <person name="Rokas A."/>
            <person name="Rosa C.A."/>
            <person name="Scheuner C."/>
            <person name="Sibirny A.A."/>
            <person name="Slot J.C."/>
            <person name="Stielow J.B."/>
            <person name="Sun H."/>
            <person name="Kurtzman C.P."/>
            <person name="Blackwell M."/>
            <person name="Grigoriev I.V."/>
            <person name="Jeffries T.W."/>
        </authorList>
    </citation>
    <scope>NUCLEOTIDE SEQUENCE [LARGE SCALE GENOMIC DNA]</scope>
    <source>
        <strain evidence="11 12">DSM 6958</strain>
    </source>
</reference>
<dbReference type="SMART" id="SM00022">
    <property type="entry name" value="PLAc"/>
    <property type="match status" value="1"/>
</dbReference>
<evidence type="ECO:0000313" key="11">
    <source>
        <dbReference type="EMBL" id="ODQ67768.1"/>
    </source>
</evidence>
<dbReference type="AlphaFoldDB" id="A0A1E3PR46"/>
<dbReference type="FunFam" id="3.40.1090.10:FF:000010">
    <property type="entry name" value="Lysophospholipase"/>
    <property type="match status" value="1"/>
</dbReference>
<dbReference type="PROSITE" id="PS51210">
    <property type="entry name" value="PLA2C"/>
    <property type="match status" value="1"/>
</dbReference>
<keyword evidence="12" id="KW-1185">Reference proteome</keyword>
<proteinExistence type="inferred from homology"/>
<dbReference type="STRING" id="857566.A0A1E3PR46"/>
<dbReference type="GO" id="GO:0046475">
    <property type="term" value="P:glycerophospholipid catabolic process"/>
    <property type="evidence" value="ECO:0007669"/>
    <property type="project" value="TreeGrafter"/>
</dbReference>
<keyword evidence="3 9" id="KW-0732">Signal</keyword>
<gene>
    <name evidence="11" type="ORF">NADFUDRAFT_80931</name>
</gene>
<comment type="catalytic activity">
    <reaction evidence="9">
        <text>a 1-acyl-sn-glycero-3-phosphocholine + H2O = sn-glycerol 3-phosphocholine + a fatty acid + H(+)</text>
        <dbReference type="Rhea" id="RHEA:15177"/>
        <dbReference type="ChEBI" id="CHEBI:15377"/>
        <dbReference type="ChEBI" id="CHEBI:15378"/>
        <dbReference type="ChEBI" id="CHEBI:16870"/>
        <dbReference type="ChEBI" id="CHEBI:28868"/>
        <dbReference type="ChEBI" id="CHEBI:58168"/>
        <dbReference type="EC" id="3.1.1.5"/>
    </reaction>
</comment>
<feature type="signal peptide" evidence="9">
    <location>
        <begin position="1"/>
        <end position="20"/>
    </location>
</feature>
<evidence type="ECO:0000256" key="4">
    <source>
        <dbReference type="ARBA" id="ARBA00022801"/>
    </source>
</evidence>
<dbReference type="InterPro" id="IPR016035">
    <property type="entry name" value="Acyl_Trfase/lysoPLipase"/>
</dbReference>
<evidence type="ECO:0000256" key="3">
    <source>
        <dbReference type="ARBA" id="ARBA00022729"/>
    </source>
</evidence>
<accession>A0A1E3PR46</accession>
<dbReference type="GO" id="GO:0004622">
    <property type="term" value="F:phosphatidylcholine lysophospholipase activity"/>
    <property type="evidence" value="ECO:0007669"/>
    <property type="project" value="UniProtKB-EC"/>
</dbReference>
<keyword evidence="6 8" id="KW-0443">Lipid metabolism</keyword>
<dbReference type="GO" id="GO:0005829">
    <property type="term" value="C:cytosol"/>
    <property type="evidence" value="ECO:0007669"/>
    <property type="project" value="TreeGrafter"/>
</dbReference>
<dbReference type="CDD" id="cd07203">
    <property type="entry name" value="cPLA2_Fungal_PLB"/>
    <property type="match status" value="1"/>
</dbReference>
<dbReference type="Gene3D" id="3.40.1090.10">
    <property type="entry name" value="Cytosolic phospholipase A2 catalytic domain"/>
    <property type="match status" value="1"/>
</dbReference>
<dbReference type="Proteomes" id="UP000095009">
    <property type="component" value="Unassembled WGS sequence"/>
</dbReference>
<evidence type="ECO:0000256" key="7">
    <source>
        <dbReference type="ARBA" id="ARBA00023180"/>
    </source>
</evidence>
<dbReference type="PANTHER" id="PTHR10728:SF33">
    <property type="entry name" value="LYSOPHOSPHOLIPASE 1-RELATED"/>
    <property type="match status" value="1"/>
</dbReference>
<name>A0A1E3PR46_9ASCO</name>
<sequence>MVKIFFLLATLLSVLSAVVAISSPSGNYAPGNVSCPSNKNLVRVANSLNANETEYVENRHNVSDQALVDFLKRANLTDIDAESFLKNVSLNIGVAFSGGGYRAMLSGAGALAAIDDRVVNSTQPGGLGGLLQASTYIAGLSGGSWLVGSFILNNYTSVPDMVAANDYWDFEHSIFNPGGWNVFSTSSYWDGIVNDIEDKQKAGFNISLTDIWGRALSTQFLNTDYSNSLTWNTIRQYDYFKNYSMPFPIVIANGRAPDTRIISENSTVFEFTPYELGSWDPSVYAFTEIDYLGTNVLNGEPQSDKCIAGFDNAGFVMGTSSTLFNQFLLQLNSSGVSGSLYRLAENILTDLDSDSNDIAIYAPNPFRDIPQVYQPIRETNYLDLVDGGEDGQNIPLYPMVQPERKVDVIFAFDNTADTEYYWPNGSSLVATYERQFVEQGNGTIFPYVPDTNTFINKGFANRPTFFGCNINNMTSLFNASGSTISTNATQALPPLIVYIPNQPYSFYSNTSTFKMSYDDTDLHGMVNNGYNIATRANGTLDANWSTCVGCAILSREADRRGISLGAQCEKCFSDYCWDGTLDNDQSKALGSSNYQPSIGFAQSGDVEKTSAEKNHNSANAKYVSQYHWVISLLVTTAFLF</sequence>
<dbReference type="OrthoDB" id="4084751at2759"/>
<dbReference type="EC" id="3.1.1.5" evidence="2 9"/>
<evidence type="ECO:0000313" key="12">
    <source>
        <dbReference type="Proteomes" id="UP000095009"/>
    </source>
</evidence>
<keyword evidence="5 8" id="KW-0442">Lipid degradation</keyword>
<organism evidence="11 12">
    <name type="scientific">Nadsonia fulvescens var. elongata DSM 6958</name>
    <dbReference type="NCBI Taxonomy" id="857566"/>
    <lineage>
        <taxon>Eukaryota</taxon>
        <taxon>Fungi</taxon>
        <taxon>Dikarya</taxon>
        <taxon>Ascomycota</taxon>
        <taxon>Saccharomycotina</taxon>
        <taxon>Dipodascomycetes</taxon>
        <taxon>Dipodascales</taxon>
        <taxon>Dipodascales incertae sedis</taxon>
        <taxon>Nadsonia</taxon>
    </lineage>
</organism>
<feature type="chain" id="PRO_5009027353" description="Lysophospholipase" evidence="9">
    <location>
        <begin position="21"/>
        <end position="640"/>
    </location>
</feature>
<dbReference type="EMBL" id="KV454406">
    <property type="protein sequence ID" value="ODQ67768.1"/>
    <property type="molecule type" value="Genomic_DNA"/>
</dbReference>
<comment type="similarity">
    <text evidence="1 9">Belongs to the lysophospholipase family.</text>
</comment>
<evidence type="ECO:0000259" key="10">
    <source>
        <dbReference type="PROSITE" id="PS51210"/>
    </source>
</evidence>
<dbReference type="GO" id="GO:0004623">
    <property type="term" value="F:phospholipase A2 activity"/>
    <property type="evidence" value="ECO:0007669"/>
    <property type="project" value="TreeGrafter"/>
</dbReference>
<evidence type="ECO:0000256" key="2">
    <source>
        <dbReference type="ARBA" id="ARBA00013274"/>
    </source>
</evidence>
<evidence type="ECO:0000256" key="5">
    <source>
        <dbReference type="ARBA" id="ARBA00022963"/>
    </source>
</evidence>